<name>A0ABW1YI07_9DEIO</name>
<evidence type="ECO:0008006" key="4">
    <source>
        <dbReference type="Google" id="ProtNLM"/>
    </source>
</evidence>
<proteinExistence type="predicted"/>
<dbReference type="RefSeq" id="WP_380083851.1">
    <property type="nucleotide sequence ID" value="NZ_JBHSWD010000002.1"/>
</dbReference>
<keyword evidence="1" id="KW-0732">Signal</keyword>
<dbReference type="Proteomes" id="UP001596297">
    <property type="component" value="Unassembled WGS sequence"/>
</dbReference>
<keyword evidence="3" id="KW-1185">Reference proteome</keyword>
<dbReference type="EMBL" id="JBHSWD010000002">
    <property type="protein sequence ID" value="MFC6592730.1"/>
    <property type="molecule type" value="Genomic_DNA"/>
</dbReference>
<feature type="signal peptide" evidence="1">
    <location>
        <begin position="1"/>
        <end position="29"/>
    </location>
</feature>
<gene>
    <name evidence="2" type="ORF">ACFP81_12475</name>
</gene>
<reference evidence="3" key="1">
    <citation type="journal article" date="2019" name="Int. J. Syst. Evol. Microbiol.">
        <title>The Global Catalogue of Microorganisms (GCM) 10K type strain sequencing project: providing services to taxonomists for standard genome sequencing and annotation.</title>
        <authorList>
            <consortium name="The Broad Institute Genomics Platform"/>
            <consortium name="The Broad Institute Genome Sequencing Center for Infectious Disease"/>
            <person name="Wu L."/>
            <person name="Ma J."/>
        </authorList>
    </citation>
    <scope>NUCLEOTIDE SEQUENCE [LARGE SCALE GENOMIC DNA]</scope>
    <source>
        <strain evidence="3">CGMCC 1.15772</strain>
    </source>
</reference>
<comment type="caution">
    <text evidence="2">The sequence shown here is derived from an EMBL/GenBank/DDBJ whole genome shotgun (WGS) entry which is preliminary data.</text>
</comment>
<feature type="chain" id="PRO_5045967994" description="DUF3060 domain-containing protein" evidence="1">
    <location>
        <begin position="30"/>
        <end position="172"/>
    </location>
</feature>
<organism evidence="2 3">
    <name type="scientific">Deinococcus lacus</name>
    <dbReference type="NCBI Taxonomy" id="392561"/>
    <lineage>
        <taxon>Bacteria</taxon>
        <taxon>Thermotogati</taxon>
        <taxon>Deinococcota</taxon>
        <taxon>Deinococci</taxon>
        <taxon>Deinococcales</taxon>
        <taxon>Deinococcaceae</taxon>
        <taxon>Deinococcus</taxon>
    </lineage>
</organism>
<sequence length="172" mass="17646">MNKLPFAPAQLARLCSTLLALTCAGGAQAAQVTHTNCIGTLTRVVIPGDLWVTPGATCTLVHSTVKGDVRVAAQAQATFKNVQMNGEFSAENARFVKVTGSAVRGRLDVSGGGSVTLNDTRIGADVAVRGLSGQLGLTRLSIGGLLSCSENAHSPAGTWIKAQAQSGQCKDL</sequence>
<evidence type="ECO:0000256" key="1">
    <source>
        <dbReference type="SAM" id="SignalP"/>
    </source>
</evidence>
<protein>
    <recommendedName>
        <fullName evidence="4">DUF3060 domain-containing protein</fullName>
    </recommendedName>
</protein>
<evidence type="ECO:0000313" key="3">
    <source>
        <dbReference type="Proteomes" id="UP001596297"/>
    </source>
</evidence>
<accession>A0ABW1YI07</accession>
<evidence type="ECO:0000313" key="2">
    <source>
        <dbReference type="EMBL" id="MFC6592730.1"/>
    </source>
</evidence>